<dbReference type="RefSeq" id="WP_133869843.1">
    <property type="nucleotide sequence ID" value="NZ_SOAU01000001.1"/>
</dbReference>
<dbReference type="NCBIfam" id="TIGR01726">
    <property type="entry name" value="HEQRo_perm_3TM"/>
    <property type="match status" value="1"/>
</dbReference>
<feature type="transmembrane region" description="Helical" evidence="7">
    <location>
        <begin position="341"/>
        <end position="360"/>
    </location>
</feature>
<keyword evidence="2 7" id="KW-0813">Transport</keyword>
<sequence length="479" mass="52038">MADQFVETHMGGEDPQVPFDDHPSVPHLPPGEWVKKNLFNSKLNSVITVVFGLIVLWVAYFSITWLIDADFTIIRDTLRVFMIGSFPDDELWRLWVQGYLLMFAIGFASGARARTSFEQARLQGVGVEPQSLLGLLRRFWPIILALVVFASFAKTISPMILVVTSVATAIVARYVGWASPAAVRLRSGYVAALLVIASMLVVAGTSKFGGVVVGLVLFSWAFTEFRRGDPSTSGAQEAVRWIIPIVIGVAAYFAIASIGFEGFGWKDWGGLYVNVFTAVIGIVLGLPLGILLALGRRSDLPVVKTTSVLFIEFVRGVPLLSLLIFSIVFLPFFLPPSWETPAALTLAIVVIAGFSAAYIAEIVRGGLQAVAKGQTEAAQALGLAPGPMQRFIVLPQALRAVIPAMVGQFISLFKDTSLLFAAGVLEFLGASTIANNQPQFLGRGLAPVTLLFVAFGFWAFSYNMSRESRLLEKRLDTSR</sequence>
<dbReference type="AlphaFoldDB" id="A0A4V3EJA0"/>
<feature type="transmembrane region" description="Helical" evidence="7">
    <location>
        <begin position="45"/>
        <end position="67"/>
    </location>
</feature>
<dbReference type="InterPro" id="IPR010065">
    <property type="entry name" value="AA_ABC_transptr_permease_3TM"/>
</dbReference>
<dbReference type="PANTHER" id="PTHR30614:SF41">
    <property type="entry name" value="INNER MEMBRANE AMINO-ACID ABC TRANSPORTER PERMEASE PROTEIN YHDY"/>
    <property type="match status" value="1"/>
</dbReference>
<proteinExistence type="inferred from homology"/>
<comment type="similarity">
    <text evidence="7">Belongs to the binding-protein-dependent transport system permease family.</text>
</comment>
<feature type="transmembrane region" description="Helical" evidence="7">
    <location>
        <begin position="92"/>
        <end position="111"/>
    </location>
</feature>
<evidence type="ECO:0000256" key="3">
    <source>
        <dbReference type="ARBA" id="ARBA00022475"/>
    </source>
</evidence>
<evidence type="ECO:0000256" key="7">
    <source>
        <dbReference type="RuleBase" id="RU363032"/>
    </source>
</evidence>
<reference evidence="9 10" key="1">
    <citation type="submission" date="2019-03" db="EMBL/GenBank/DDBJ databases">
        <title>Sequencing the genomes of 1000 actinobacteria strains.</title>
        <authorList>
            <person name="Klenk H.-P."/>
        </authorList>
    </citation>
    <scope>NUCLEOTIDE SEQUENCE [LARGE SCALE GENOMIC DNA]</scope>
    <source>
        <strain evidence="9 10">DSM 18936</strain>
    </source>
</reference>
<keyword evidence="10" id="KW-1185">Reference proteome</keyword>
<dbReference type="PROSITE" id="PS50928">
    <property type="entry name" value="ABC_TM1"/>
    <property type="match status" value="1"/>
</dbReference>
<keyword evidence="5 7" id="KW-1133">Transmembrane helix</keyword>
<dbReference type="GO" id="GO:0006865">
    <property type="term" value="P:amino acid transport"/>
    <property type="evidence" value="ECO:0007669"/>
    <property type="project" value="TreeGrafter"/>
</dbReference>
<dbReference type="EMBL" id="SOAU01000001">
    <property type="protein sequence ID" value="TDT17558.1"/>
    <property type="molecule type" value="Genomic_DNA"/>
</dbReference>
<dbReference type="GO" id="GO:0043190">
    <property type="term" value="C:ATP-binding cassette (ABC) transporter complex"/>
    <property type="evidence" value="ECO:0007669"/>
    <property type="project" value="InterPro"/>
</dbReference>
<evidence type="ECO:0000256" key="5">
    <source>
        <dbReference type="ARBA" id="ARBA00022989"/>
    </source>
</evidence>
<evidence type="ECO:0000313" key="10">
    <source>
        <dbReference type="Proteomes" id="UP000294558"/>
    </source>
</evidence>
<evidence type="ECO:0000256" key="1">
    <source>
        <dbReference type="ARBA" id="ARBA00004651"/>
    </source>
</evidence>
<feature type="transmembrane region" description="Helical" evidence="7">
    <location>
        <begin position="132"/>
        <end position="153"/>
    </location>
</feature>
<dbReference type="Gene3D" id="1.10.3720.10">
    <property type="entry name" value="MetI-like"/>
    <property type="match status" value="1"/>
</dbReference>
<evidence type="ECO:0000256" key="6">
    <source>
        <dbReference type="ARBA" id="ARBA00023136"/>
    </source>
</evidence>
<feature type="domain" description="ABC transmembrane type-1" evidence="8">
    <location>
        <begin position="267"/>
        <end position="462"/>
    </location>
</feature>
<dbReference type="InterPro" id="IPR043429">
    <property type="entry name" value="ArtM/GltK/GlnP/TcyL/YhdX-like"/>
</dbReference>
<dbReference type="SUPFAM" id="SSF161098">
    <property type="entry name" value="MetI-like"/>
    <property type="match status" value="1"/>
</dbReference>
<feature type="transmembrane region" description="Helical" evidence="7">
    <location>
        <begin position="440"/>
        <end position="460"/>
    </location>
</feature>
<dbReference type="CDD" id="cd06261">
    <property type="entry name" value="TM_PBP2"/>
    <property type="match status" value="1"/>
</dbReference>
<evidence type="ECO:0000259" key="8">
    <source>
        <dbReference type="PROSITE" id="PS50928"/>
    </source>
</evidence>
<evidence type="ECO:0000256" key="4">
    <source>
        <dbReference type="ARBA" id="ARBA00022692"/>
    </source>
</evidence>
<name>A0A4V3EJA0_9ACTN</name>
<protein>
    <submittedName>
        <fullName evidence="9">His/Glu/Gln/Arg/opine family amino acid ABC transporter permease subunit</fullName>
    </submittedName>
</protein>
<dbReference type="PANTHER" id="PTHR30614">
    <property type="entry name" value="MEMBRANE COMPONENT OF AMINO ACID ABC TRANSPORTER"/>
    <property type="match status" value="1"/>
</dbReference>
<dbReference type="OrthoDB" id="9814902at2"/>
<evidence type="ECO:0000313" key="9">
    <source>
        <dbReference type="EMBL" id="TDT17558.1"/>
    </source>
</evidence>
<accession>A0A4V3EJA0</accession>
<keyword evidence="3" id="KW-1003">Cell membrane</keyword>
<dbReference type="GO" id="GO:0022857">
    <property type="term" value="F:transmembrane transporter activity"/>
    <property type="evidence" value="ECO:0007669"/>
    <property type="project" value="InterPro"/>
</dbReference>
<feature type="transmembrane region" description="Helical" evidence="7">
    <location>
        <begin position="159"/>
        <end position="176"/>
    </location>
</feature>
<dbReference type="InterPro" id="IPR000515">
    <property type="entry name" value="MetI-like"/>
</dbReference>
<organism evidence="9 10">
    <name type="scientific">Ilumatobacter fluminis</name>
    <dbReference type="NCBI Taxonomy" id="467091"/>
    <lineage>
        <taxon>Bacteria</taxon>
        <taxon>Bacillati</taxon>
        <taxon>Actinomycetota</taxon>
        <taxon>Acidimicrobiia</taxon>
        <taxon>Acidimicrobiales</taxon>
        <taxon>Ilumatobacteraceae</taxon>
        <taxon>Ilumatobacter</taxon>
    </lineage>
</organism>
<gene>
    <name evidence="9" type="ORF">BDK89_3168</name>
</gene>
<dbReference type="Proteomes" id="UP000294558">
    <property type="component" value="Unassembled WGS sequence"/>
</dbReference>
<keyword evidence="6 7" id="KW-0472">Membrane</keyword>
<feature type="transmembrane region" description="Helical" evidence="7">
    <location>
        <begin position="241"/>
        <end position="260"/>
    </location>
</feature>
<comment type="subcellular location">
    <subcellularLocation>
        <location evidence="1 7">Cell membrane</location>
        <topology evidence="1 7">Multi-pass membrane protein</topology>
    </subcellularLocation>
</comment>
<comment type="caution">
    <text evidence="9">The sequence shown here is derived from an EMBL/GenBank/DDBJ whole genome shotgun (WGS) entry which is preliminary data.</text>
</comment>
<dbReference type="Pfam" id="PF00528">
    <property type="entry name" value="BPD_transp_1"/>
    <property type="match status" value="1"/>
</dbReference>
<feature type="transmembrane region" description="Helical" evidence="7">
    <location>
        <begin position="313"/>
        <end position="334"/>
    </location>
</feature>
<evidence type="ECO:0000256" key="2">
    <source>
        <dbReference type="ARBA" id="ARBA00022448"/>
    </source>
</evidence>
<keyword evidence="4 7" id="KW-0812">Transmembrane</keyword>
<feature type="transmembrane region" description="Helical" evidence="7">
    <location>
        <begin position="188"/>
        <end position="221"/>
    </location>
</feature>
<feature type="transmembrane region" description="Helical" evidence="7">
    <location>
        <begin position="272"/>
        <end position="293"/>
    </location>
</feature>
<dbReference type="InterPro" id="IPR035906">
    <property type="entry name" value="MetI-like_sf"/>
</dbReference>